<dbReference type="Gene3D" id="6.10.140.2220">
    <property type="match status" value="1"/>
</dbReference>
<proteinExistence type="predicted"/>
<protein>
    <submittedName>
        <fullName evidence="4">Uncharacterized protein</fullName>
    </submittedName>
</protein>
<keyword evidence="1" id="KW-0489">Methyltransferase</keyword>
<keyword evidence="5" id="KW-1185">Reference proteome</keyword>
<evidence type="ECO:0000313" key="5">
    <source>
        <dbReference type="Proteomes" id="UP001216638"/>
    </source>
</evidence>
<reference evidence="4" key="1">
    <citation type="submission" date="2023-03" db="EMBL/GenBank/DDBJ databases">
        <title>Mating type loci evolution in Malassezia.</title>
        <authorList>
            <person name="Coelho M.A."/>
        </authorList>
    </citation>
    <scope>NUCLEOTIDE SEQUENCE</scope>
    <source>
        <strain evidence="4">CBS 14135</strain>
    </source>
</reference>
<name>A0AAF0E199_9BASI</name>
<dbReference type="PANTHER" id="PTHR46402">
    <property type="entry name" value="SET AND MYND DOMAIN-CONTAINING PROTEIN 5"/>
    <property type="match status" value="1"/>
</dbReference>
<dbReference type="EMBL" id="CP119957">
    <property type="protein sequence ID" value="WFC97240.1"/>
    <property type="molecule type" value="Genomic_DNA"/>
</dbReference>
<keyword evidence="3" id="KW-0949">S-adenosyl-L-methionine</keyword>
<dbReference type="Proteomes" id="UP001216638">
    <property type="component" value="Chromosome 7"/>
</dbReference>
<dbReference type="GO" id="GO:0042799">
    <property type="term" value="F:histone H4K20 methyltransferase activity"/>
    <property type="evidence" value="ECO:0007669"/>
    <property type="project" value="TreeGrafter"/>
</dbReference>
<dbReference type="GO" id="GO:0032259">
    <property type="term" value="P:methylation"/>
    <property type="evidence" value="ECO:0007669"/>
    <property type="project" value="UniProtKB-KW"/>
</dbReference>
<evidence type="ECO:0000256" key="2">
    <source>
        <dbReference type="ARBA" id="ARBA00022679"/>
    </source>
</evidence>
<evidence type="ECO:0000313" key="4">
    <source>
        <dbReference type="EMBL" id="WFC97240.1"/>
    </source>
</evidence>
<organism evidence="4 5">
    <name type="scientific">Malassezia brasiliensis</name>
    <dbReference type="NCBI Taxonomy" id="1821822"/>
    <lineage>
        <taxon>Eukaryota</taxon>
        <taxon>Fungi</taxon>
        <taxon>Dikarya</taxon>
        <taxon>Basidiomycota</taxon>
        <taxon>Ustilaginomycotina</taxon>
        <taxon>Malasseziomycetes</taxon>
        <taxon>Malasseziales</taxon>
        <taxon>Malasseziaceae</taxon>
        <taxon>Malassezia</taxon>
    </lineage>
</organism>
<dbReference type="Gene3D" id="2.170.270.10">
    <property type="entry name" value="SET domain"/>
    <property type="match status" value="1"/>
</dbReference>
<accession>A0AAF0E199</accession>
<dbReference type="AlphaFoldDB" id="A0AAF0E199"/>
<keyword evidence="2" id="KW-0808">Transferase</keyword>
<dbReference type="InterPro" id="IPR046341">
    <property type="entry name" value="SET_dom_sf"/>
</dbReference>
<dbReference type="PANTHER" id="PTHR46402:SF2">
    <property type="entry name" value="HISTONE-LYSINE N-TRIMETHYLTRANSFERASE SMYD5"/>
    <property type="match status" value="1"/>
</dbReference>
<gene>
    <name evidence="4" type="ORF">MBRA1_003906</name>
</gene>
<evidence type="ECO:0000256" key="3">
    <source>
        <dbReference type="ARBA" id="ARBA00022691"/>
    </source>
</evidence>
<dbReference type="Gene3D" id="1.10.220.160">
    <property type="match status" value="1"/>
</dbReference>
<dbReference type="GO" id="GO:0045814">
    <property type="term" value="P:negative regulation of gene expression, epigenetic"/>
    <property type="evidence" value="ECO:0007669"/>
    <property type="project" value="TreeGrafter"/>
</dbReference>
<sequence length="331" mass="35642">MSTVPSDEAVVSAARARLESTQPAPGLAKLLAALRAEHGWSLSEKRLKQLLTTAGLRKDTSQARAPPQPWVPVSSVDESVPLPHGVRAVYFDRVKGRGLVATKPFAQGQSVWVEDAYVAAPPPSQLAKMLGGELCTHCFLPTSTSSLVVACPAGKCTARFCNRVCLARAQATHHPLLCPGTNPAAEALLQHLAQYQWHSLHTVARAVSRLLLTASAHPPPSVSPTTGATVHGVATRDAPASFAETLHHLDAFATVSELERRARNPGWDVEARMFVPALRAAHDLLVRTLDPRQPKRARTFPVRAAAFPAAELERVFSYDAFLWYVAAHAAP</sequence>
<evidence type="ECO:0000256" key="1">
    <source>
        <dbReference type="ARBA" id="ARBA00022603"/>
    </source>
</evidence>